<evidence type="ECO:0000256" key="11">
    <source>
        <dbReference type="SAM" id="MobiDB-lite"/>
    </source>
</evidence>
<gene>
    <name evidence="16 17 18" type="primary">LOC113070356</name>
</gene>
<dbReference type="InterPro" id="IPR036179">
    <property type="entry name" value="Ig-like_dom_sf"/>
</dbReference>
<evidence type="ECO:0000313" key="15">
    <source>
        <dbReference type="Proteomes" id="UP000515129"/>
    </source>
</evidence>
<keyword evidence="7" id="KW-1015">Disulfide bond</keyword>
<dbReference type="GeneID" id="113070356"/>
<feature type="signal peptide" evidence="13">
    <location>
        <begin position="1"/>
        <end position="25"/>
    </location>
</feature>
<evidence type="ECO:0000313" key="17">
    <source>
        <dbReference type="RefSeq" id="XP_026099511.1"/>
    </source>
</evidence>
<evidence type="ECO:0000313" key="18">
    <source>
        <dbReference type="RefSeq" id="XP_026099586.1"/>
    </source>
</evidence>
<dbReference type="SMART" id="SM00409">
    <property type="entry name" value="IG"/>
    <property type="match status" value="2"/>
</dbReference>
<accession>A0A6P6MU08</accession>
<keyword evidence="4 13" id="KW-0732">Signal</keyword>
<keyword evidence="15" id="KW-1185">Reference proteome</keyword>
<evidence type="ECO:0000259" key="14">
    <source>
        <dbReference type="PROSITE" id="PS50835"/>
    </source>
</evidence>
<dbReference type="Gene3D" id="2.60.40.10">
    <property type="entry name" value="Immunoglobulins"/>
    <property type="match status" value="2"/>
</dbReference>
<evidence type="ECO:0000256" key="3">
    <source>
        <dbReference type="ARBA" id="ARBA00022692"/>
    </source>
</evidence>
<dbReference type="GO" id="GO:0009897">
    <property type="term" value="C:external side of plasma membrane"/>
    <property type="evidence" value="ECO:0007669"/>
    <property type="project" value="TreeGrafter"/>
</dbReference>
<dbReference type="InterPro" id="IPR007110">
    <property type="entry name" value="Ig-like_dom"/>
</dbReference>
<keyword evidence="5 12" id="KW-1133">Transmembrane helix</keyword>
<dbReference type="AlphaFoldDB" id="A0A6P6MU08"/>
<feature type="chain" id="PRO_5044650117" evidence="13">
    <location>
        <begin position="26"/>
        <end position="432"/>
    </location>
</feature>
<organism evidence="15 18">
    <name type="scientific">Carassius auratus</name>
    <name type="common">Goldfish</name>
    <dbReference type="NCBI Taxonomy" id="7957"/>
    <lineage>
        <taxon>Eukaryota</taxon>
        <taxon>Metazoa</taxon>
        <taxon>Chordata</taxon>
        <taxon>Craniata</taxon>
        <taxon>Vertebrata</taxon>
        <taxon>Euteleostomi</taxon>
        <taxon>Actinopterygii</taxon>
        <taxon>Neopterygii</taxon>
        <taxon>Teleostei</taxon>
        <taxon>Ostariophysi</taxon>
        <taxon>Cypriniformes</taxon>
        <taxon>Cyprinidae</taxon>
        <taxon>Cyprininae</taxon>
        <taxon>Carassius</taxon>
    </lineage>
</organism>
<dbReference type="GO" id="GO:0006955">
    <property type="term" value="P:immune response"/>
    <property type="evidence" value="ECO:0007669"/>
    <property type="project" value="TreeGrafter"/>
</dbReference>
<dbReference type="GO" id="GO:0071222">
    <property type="term" value="P:cellular response to lipopolysaccharide"/>
    <property type="evidence" value="ECO:0007669"/>
    <property type="project" value="TreeGrafter"/>
</dbReference>
<dbReference type="KEGG" id="caua:113070356"/>
<dbReference type="InterPro" id="IPR003599">
    <property type="entry name" value="Ig_sub"/>
</dbReference>
<comment type="subcellular location">
    <subcellularLocation>
        <location evidence="1">Cell membrane</location>
        <topology evidence="1">Single-pass type I membrane protein</topology>
    </subcellularLocation>
</comment>
<keyword evidence="6 12" id="KW-0472">Membrane</keyword>
<feature type="domain" description="Ig-like" evidence="14">
    <location>
        <begin position="122"/>
        <end position="225"/>
    </location>
</feature>
<dbReference type="GO" id="GO:0042102">
    <property type="term" value="P:positive regulation of T cell proliferation"/>
    <property type="evidence" value="ECO:0007669"/>
    <property type="project" value="TreeGrafter"/>
</dbReference>
<evidence type="ECO:0000256" key="5">
    <source>
        <dbReference type="ARBA" id="ARBA00022989"/>
    </source>
</evidence>
<evidence type="ECO:0000256" key="13">
    <source>
        <dbReference type="SAM" id="SignalP"/>
    </source>
</evidence>
<evidence type="ECO:0000256" key="1">
    <source>
        <dbReference type="ARBA" id="ARBA00004251"/>
    </source>
</evidence>
<proteinExistence type="predicted"/>
<dbReference type="GO" id="GO:0007166">
    <property type="term" value="P:cell surface receptor signaling pathway"/>
    <property type="evidence" value="ECO:0007669"/>
    <property type="project" value="TreeGrafter"/>
</dbReference>
<dbReference type="RefSeq" id="XP_026099450.1">
    <property type="nucleotide sequence ID" value="XM_026243665.1"/>
</dbReference>
<dbReference type="PANTHER" id="PTHR25466">
    <property type="entry name" value="T-LYMPHOCYTE ACTIVATION ANTIGEN"/>
    <property type="match status" value="1"/>
</dbReference>
<evidence type="ECO:0000256" key="10">
    <source>
        <dbReference type="ARBA" id="ARBA00023319"/>
    </source>
</evidence>
<dbReference type="SUPFAM" id="SSF48726">
    <property type="entry name" value="Immunoglobulin"/>
    <property type="match status" value="2"/>
</dbReference>
<dbReference type="Proteomes" id="UP000515129">
    <property type="component" value="Chromosome 1"/>
</dbReference>
<keyword evidence="2" id="KW-1003">Cell membrane</keyword>
<dbReference type="InterPro" id="IPR051713">
    <property type="entry name" value="T-cell_Activation_Regulation"/>
</dbReference>
<dbReference type="PROSITE" id="PS50835">
    <property type="entry name" value="IG_LIKE"/>
    <property type="match status" value="1"/>
</dbReference>
<keyword evidence="9" id="KW-0325">Glycoprotein</keyword>
<dbReference type="InterPro" id="IPR013783">
    <property type="entry name" value="Ig-like_fold"/>
</dbReference>
<feature type="transmembrane region" description="Helical" evidence="12">
    <location>
        <begin position="329"/>
        <end position="347"/>
    </location>
</feature>
<dbReference type="PANTHER" id="PTHR25466:SF11">
    <property type="entry name" value="GALECTIN 17-RELATED"/>
    <property type="match status" value="1"/>
</dbReference>
<dbReference type="InterPro" id="IPR013106">
    <property type="entry name" value="Ig_V-set"/>
</dbReference>
<dbReference type="RefSeq" id="XP_026099586.1">
    <property type="nucleotide sequence ID" value="XM_026243801.1"/>
</dbReference>
<evidence type="ECO:0000256" key="9">
    <source>
        <dbReference type="ARBA" id="ARBA00023180"/>
    </source>
</evidence>
<evidence type="ECO:0000256" key="12">
    <source>
        <dbReference type="SAM" id="Phobius"/>
    </source>
</evidence>
<dbReference type="GO" id="GO:0031295">
    <property type="term" value="P:T cell costimulation"/>
    <property type="evidence" value="ECO:0007669"/>
    <property type="project" value="TreeGrafter"/>
</dbReference>
<keyword evidence="10" id="KW-0393">Immunoglobulin domain</keyword>
<name>A0A6P6MU08_CARAU</name>
<keyword evidence="3 12" id="KW-0812">Transmembrane</keyword>
<evidence type="ECO:0000256" key="4">
    <source>
        <dbReference type="ARBA" id="ARBA00022729"/>
    </source>
</evidence>
<dbReference type="OrthoDB" id="8836910at2759"/>
<evidence type="ECO:0000256" key="2">
    <source>
        <dbReference type="ARBA" id="ARBA00022475"/>
    </source>
</evidence>
<dbReference type="Pfam" id="PF07686">
    <property type="entry name" value="V-set"/>
    <property type="match status" value="1"/>
</dbReference>
<sequence>MKLLHPSESLLYLLLTFGPFLGGLSIPVAVNIGDSAIFTCNATCNGHLLWTFHTNNENLDVIKCVQETCTKRDNFKTRVSLKPGNISTSLALYPVLYNDEGWYTVKCDSAFLCNFHLEALVPTTVSTSVYRNVTLPCYARTEKQITDDAVYILWKKDDRTVLQVQKGIATYGSGFTGRVSVSLCHYKEGDLSLNIFRVTPSDKGLYRCYHRTTEEQGYPGAVTLNVTADQKIFAKNFGENLSLDLFGSEHVKVTFTGHDADETPVCSVTGNQTTCSSEYTHRVSVINDSLVLRELTSTDTGTFTVKKGMDEVISVNTVTVEGVTQRHHYIPLSVLIGFFFICLFLCWQCHRQSQAQQHRCSYSAMQSVVNMNPEPMREPACIGLSQQETNPEPEVRPRTPVEETMPEPVRTTEKEDNTEEYIICGIGIGETI</sequence>
<dbReference type="RefSeq" id="XP_026099511.1">
    <property type="nucleotide sequence ID" value="XM_026243726.1"/>
</dbReference>
<dbReference type="GO" id="GO:0042130">
    <property type="term" value="P:negative regulation of T cell proliferation"/>
    <property type="evidence" value="ECO:0007669"/>
    <property type="project" value="TreeGrafter"/>
</dbReference>
<protein>
    <submittedName>
        <fullName evidence="16 17">Uncharacterized protein LOC113070356</fullName>
    </submittedName>
</protein>
<evidence type="ECO:0000256" key="6">
    <source>
        <dbReference type="ARBA" id="ARBA00023136"/>
    </source>
</evidence>
<evidence type="ECO:0000256" key="7">
    <source>
        <dbReference type="ARBA" id="ARBA00023157"/>
    </source>
</evidence>
<keyword evidence="8" id="KW-0675">Receptor</keyword>
<evidence type="ECO:0000256" key="8">
    <source>
        <dbReference type="ARBA" id="ARBA00023170"/>
    </source>
</evidence>
<reference evidence="16 17" key="1">
    <citation type="submission" date="2025-04" db="UniProtKB">
        <authorList>
            <consortium name="RefSeq"/>
        </authorList>
    </citation>
    <scope>IDENTIFICATION</scope>
    <source>
        <strain evidence="16 17">Wakin</strain>
        <tissue evidence="16 17">Muscle</tissue>
    </source>
</reference>
<evidence type="ECO:0000313" key="16">
    <source>
        <dbReference type="RefSeq" id="XP_026099450.1"/>
    </source>
</evidence>
<feature type="region of interest" description="Disordered" evidence="11">
    <location>
        <begin position="386"/>
        <end position="414"/>
    </location>
</feature>